<dbReference type="InterPro" id="IPR002575">
    <property type="entry name" value="Aminoglycoside_PTrfase"/>
</dbReference>
<dbReference type="InterPro" id="IPR011009">
    <property type="entry name" value="Kinase-like_dom_sf"/>
</dbReference>
<evidence type="ECO:0000313" key="3">
    <source>
        <dbReference type="Proteomes" id="UP000662814"/>
    </source>
</evidence>
<gene>
    <name evidence="2" type="ORF">HCR76_03615</name>
</gene>
<dbReference type="Gene3D" id="1.10.510.10">
    <property type="entry name" value="Transferase(Phosphotransferase) domain 1"/>
    <property type="match status" value="1"/>
</dbReference>
<organism evidence="2 3">
    <name type="scientific">Paramicrobacterium chengjingii</name>
    <dbReference type="NCBI Taxonomy" id="2769067"/>
    <lineage>
        <taxon>Bacteria</taxon>
        <taxon>Bacillati</taxon>
        <taxon>Actinomycetota</taxon>
        <taxon>Actinomycetes</taxon>
        <taxon>Micrococcales</taxon>
        <taxon>Microbacteriaceae</taxon>
        <taxon>Paramicrobacterium</taxon>
    </lineage>
</organism>
<keyword evidence="3" id="KW-1185">Reference proteome</keyword>
<feature type="domain" description="Aminoglycoside phosphotransferase" evidence="1">
    <location>
        <begin position="6"/>
        <end position="70"/>
    </location>
</feature>
<sequence>MPITVVPTHGDWQPRNWLIDDEWLRVIDFGRFAFRPPSTDLCRIAMKQWRENSALEAEFVAGYGDDPRDERIWPMELLREAIGTACWAFQVGDDEFEAHGHWLLTEAIARF</sequence>
<protein>
    <submittedName>
        <fullName evidence="2">Phosphotransferase</fullName>
    </submittedName>
</protein>
<accession>A0ABX6YK58</accession>
<proteinExistence type="predicted"/>
<evidence type="ECO:0000259" key="1">
    <source>
        <dbReference type="Pfam" id="PF01636"/>
    </source>
</evidence>
<reference evidence="2 3" key="1">
    <citation type="submission" date="2020-12" db="EMBL/GenBank/DDBJ databases">
        <title>Microbacterium sp. HY060.</title>
        <authorList>
            <person name="Zhou J."/>
        </authorList>
    </citation>
    <scope>NUCLEOTIDE SEQUENCE [LARGE SCALE GENOMIC DNA]</scope>
    <source>
        <strain evidence="2 3">HY60</strain>
    </source>
</reference>
<dbReference type="Pfam" id="PF01636">
    <property type="entry name" value="APH"/>
    <property type="match status" value="1"/>
</dbReference>
<dbReference type="EMBL" id="CP061169">
    <property type="protein sequence ID" value="QPZ39172.1"/>
    <property type="molecule type" value="Genomic_DNA"/>
</dbReference>
<dbReference type="Proteomes" id="UP000662814">
    <property type="component" value="Chromosome"/>
</dbReference>
<evidence type="ECO:0000313" key="2">
    <source>
        <dbReference type="EMBL" id="QPZ39172.1"/>
    </source>
</evidence>
<name>A0ABX6YK58_9MICO</name>
<dbReference type="SUPFAM" id="SSF56112">
    <property type="entry name" value="Protein kinase-like (PK-like)"/>
    <property type="match status" value="1"/>
</dbReference>